<keyword evidence="2" id="KW-1185">Reference proteome</keyword>
<proteinExistence type="predicted"/>
<accession>A0ACB7WWR6</accession>
<reference evidence="2" key="1">
    <citation type="journal article" date="2022" name="Nat. Commun.">
        <title>Chromosome evolution and the genetic basis of agronomically important traits in greater yam.</title>
        <authorList>
            <person name="Bredeson J.V."/>
            <person name="Lyons J.B."/>
            <person name="Oniyinde I.O."/>
            <person name="Okereke N.R."/>
            <person name="Kolade O."/>
            <person name="Nnabue I."/>
            <person name="Nwadili C.O."/>
            <person name="Hribova E."/>
            <person name="Parker M."/>
            <person name="Nwogha J."/>
            <person name="Shu S."/>
            <person name="Carlson J."/>
            <person name="Kariba R."/>
            <person name="Muthemba S."/>
            <person name="Knop K."/>
            <person name="Barton G.J."/>
            <person name="Sherwood A.V."/>
            <person name="Lopez-Montes A."/>
            <person name="Asiedu R."/>
            <person name="Jamnadass R."/>
            <person name="Muchugi A."/>
            <person name="Goodstein D."/>
            <person name="Egesi C.N."/>
            <person name="Featherston J."/>
            <person name="Asfaw A."/>
            <person name="Simpson G.G."/>
            <person name="Dolezel J."/>
            <person name="Hendre P.S."/>
            <person name="Van Deynze A."/>
            <person name="Kumar P.L."/>
            <person name="Obidiegwu J.E."/>
            <person name="Bhattacharjee R."/>
            <person name="Rokhsar D.S."/>
        </authorList>
    </citation>
    <scope>NUCLEOTIDE SEQUENCE [LARGE SCALE GENOMIC DNA]</scope>
    <source>
        <strain evidence="2">cv. TDa95/00328</strain>
    </source>
</reference>
<organism evidence="1 2">
    <name type="scientific">Dioscorea alata</name>
    <name type="common">Purple yam</name>
    <dbReference type="NCBI Taxonomy" id="55571"/>
    <lineage>
        <taxon>Eukaryota</taxon>
        <taxon>Viridiplantae</taxon>
        <taxon>Streptophyta</taxon>
        <taxon>Embryophyta</taxon>
        <taxon>Tracheophyta</taxon>
        <taxon>Spermatophyta</taxon>
        <taxon>Magnoliopsida</taxon>
        <taxon>Liliopsida</taxon>
        <taxon>Dioscoreales</taxon>
        <taxon>Dioscoreaceae</taxon>
        <taxon>Dioscorea</taxon>
    </lineage>
</organism>
<name>A0ACB7WWR6_DIOAL</name>
<dbReference type="EMBL" id="CM037011">
    <property type="protein sequence ID" value="KAH7692914.1"/>
    <property type="molecule type" value="Genomic_DNA"/>
</dbReference>
<protein>
    <submittedName>
        <fullName evidence="1">Uncharacterized protein</fullName>
    </submittedName>
</protein>
<comment type="caution">
    <text evidence="1">The sequence shown here is derived from an EMBL/GenBank/DDBJ whole genome shotgun (WGS) entry which is preliminary data.</text>
</comment>
<dbReference type="Proteomes" id="UP000827976">
    <property type="component" value="Chromosome 1"/>
</dbReference>
<gene>
    <name evidence="1" type="ORF">IHE45_01G097300</name>
</gene>
<evidence type="ECO:0000313" key="2">
    <source>
        <dbReference type="Proteomes" id="UP000827976"/>
    </source>
</evidence>
<evidence type="ECO:0000313" key="1">
    <source>
        <dbReference type="EMBL" id="KAH7692914.1"/>
    </source>
</evidence>
<sequence length="46" mass="5332">MVQTECRWISGRGERGDAFVDRLLWPLLSLIRSSRLVPLKRGFDSN</sequence>